<sequence>MRQLPVRSSSGQTSPGGWQWYVKRESASKCLQSGHRAQACRDRRRCAVARCGRVHHELLHGKKPIE</sequence>
<organism evidence="1 2">
    <name type="scientific">Trichinella papuae</name>
    <dbReference type="NCBI Taxonomy" id="268474"/>
    <lineage>
        <taxon>Eukaryota</taxon>
        <taxon>Metazoa</taxon>
        <taxon>Ecdysozoa</taxon>
        <taxon>Nematoda</taxon>
        <taxon>Enoplea</taxon>
        <taxon>Dorylaimia</taxon>
        <taxon>Trichinellida</taxon>
        <taxon>Trichinellidae</taxon>
        <taxon>Trichinella</taxon>
    </lineage>
</organism>
<proteinExistence type="predicted"/>
<accession>A0A0V1MFN2</accession>
<evidence type="ECO:0000313" key="2">
    <source>
        <dbReference type="Proteomes" id="UP000054843"/>
    </source>
</evidence>
<dbReference type="Proteomes" id="UP000054843">
    <property type="component" value="Unassembled WGS sequence"/>
</dbReference>
<reference evidence="1 2" key="1">
    <citation type="submission" date="2015-01" db="EMBL/GenBank/DDBJ databases">
        <title>Evolution of Trichinella species and genotypes.</title>
        <authorList>
            <person name="Korhonen P.K."/>
            <person name="Edoardo P."/>
            <person name="Giuseppe L.R."/>
            <person name="Gasser R.B."/>
        </authorList>
    </citation>
    <scope>NUCLEOTIDE SEQUENCE [LARGE SCALE GENOMIC DNA]</scope>
    <source>
        <strain evidence="1">ISS1980</strain>
    </source>
</reference>
<keyword evidence="2" id="KW-1185">Reference proteome</keyword>
<gene>
    <name evidence="1" type="ORF">T10_8698</name>
</gene>
<comment type="caution">
    <text evidence="1">The sequence shown here is derived from an EMBL/GenBank/DDBJ whole genome shotgun (WGS) entry which is preliminary data.</text>
</comment>
<evidence type="ECO:0000313" key="1">
    <source>
        <dbReference type="EMBL" id="KRZ70445.1"/>
    </source>
</evidence>
<protein>
    <submittedName>
        <fullName evidence="1">Uncharacterized protein</fullName>
    </submittedName>
</protein>
<dbReference type="AlphaFoldDB" id="A0A0V1MFN2"/>
<name>A0A0V1MFN2_9BILA</name>
<dbReference type="EMBL" id="JYDO01000114">
    <property type="protein sequence ID" value="KRZ70445.1"/>
    <property type="molecule type" value="Genomic_DNA"/>
</dbReference>